<keyword evidence="8" id="KW-1185">Reference proteome</keyword>
<organism evidence="7 8">
    <name type="scientific">Polarella glacialis</name>
    <name type="common">Dinoflagellate</name>
    <dbReference type="NCBI Taxonomy" id="89957"/>
    <lineage>
        <taxon>Eukaryota</taxon>
        <taxon>Sar</taxon>
        <taxon>Alveolata</taxon>
        <taxon>Dinophyceae</taxon>
        <taxon>Suessiales</taxon>
        <taxon>Suessiaceae</taxon>
        <taxon>Polarella</taxon>
    </lineage>
</organism>
<gene>
    <name evidence="7" type="ORF">PGLA1383_LOCUS11640</name>
</gene>
<reference evidence="7" key="1">
    <citation type="submission" date="2021-02" db="EMBL/GenBank/DDBJ databases">
        <authorList>
            <person name="Dougan E. K."/>
            <person name="Rhodes N."/>
            <person name="Thang M."/>
            <person name="Chan C."/>
        </authorList>
    </citation>
    <scope>NUCLEOTIDE SEQUENCE</scope>
</reference>
<dbReference type="InterPro" id="IPR001876">
    <property type="entry name" value="Znf_RanBP2"/>
</dbReference>
<dbReference type="Gene3D" id="2.30.30.380">
    <property type="entry name" value="Zn-finger domain of Sec23/24"/>
    <property type="match status" value="1"/>
</dbReference>
<dbReference type="Proteomes" id="UP000654075">
    <property type="component" value="Unassembled WGS sequence"/>
</dbReference>
<keyword evidence="2 4" id="KW-0863">Zinc-finger</keyword>
<keyword evidence="3" id="KW-0862">Zinc</keyword>
<dbReference type="EMBL" id="CAJNNV010006063">
    <property type="protein sequence ID" value="CAE8593026.1"/>
    <property type="molecule type" value="Genomic_DNA"/>
</dbReference>
<feature type="region of interest" description="Disordered" evidence="5">
    <location>
        <begin position="63"/>
        <end position="88"/>
    </location>
</feature>
<keyword evidence="1" id="KW-0479">Metal-binding</keyword>
<proteinExistence type="predicted"/>
<protein>
    <recommendedName>
        <fullName evidence="6">RanBP2-type domain-containing protein</fullName>
    </recommendedName>
</protein>
<dbReference type="GO" id="GO:0008270">
    <property type="term" value="F:zinc ion binding"/>
    <property type="evidence" value="ECO:0007669"/>
    <property type="project" value="UniProtKB-KW"/>
</dbReference>
<feature type="domain" description="RanBP2-type" evidence="6">
    <location>
        <begin position="124"/>
        <end position="153"/>
    </location>
</feature>
<dbReference type="PROSITE" id="PS50199">
    <property type="entry name" value="ZF_RANBP2_2"/>
    <property type="match status" value="1"/>
</dbReference>
<evidence type="ECO:0000313" key="7">
    <source>
        <dbReference type="EMBL" id="CAE8593026.1"/>
    </source>
</evidence>
<dbReference type="AlphaFoldDB" id="A0A813DWE8"/>
<accession>A0A813DWE8</accession>
<evidence type="ECO:0000259" key="6">
    <source>
        <dbReference type="PROSITE" id="PS50199"/>
    </source>
</evidence>
<sequence length="159" mass="17493">HNHYRPLAWATLEPTTQAKMPPVLAAMRATLPCQRRNLLRLLHPSPAFGAASNIPWESQRRMMASEGQVPPREFAGAGGDPDEQNQEPPLWLLAFGPFSVLAGAILFSARNDIVGMFGDEWAMRNGGWPCPLCLRVNKAAQEACDGCQSKRPDEGDWEG</sequence>
<evidence type="ECO:0000256" key="3">
    <source>
        <dbReference type="ARBA" id="ARBA00022833"/>
    </source>
</evidence>
<evidence type="ECO:0000256" key="1">
    <source>
        <dbReference type="ARBA" id="ARBA00022723"/>
    </source>
</evidence>
<evidence type="ECO:0000313" key="8">
    <source>
        <dbReference type="Proteomes" id="UP000654075"/>
    </source>
</evidence>
<dbReference type="PROSITE" id="PS01358">
    <property type="entry name" value="ZF_RANBP2_1"/>
    <property type="match status" value="1"/>
</dbReference>
<name>A0A813DWE8_POLGL</name>
<evidence type="ECO:0000256" key="4">
    <source>
        <dbReference type="PROSITE-ProRule" id="PRU00322"/>
    </source>
</evidence>
<evidence type="ECO:0000256" key="2">
    <source>
        <dbReference type="ARBA" id="ARBA00022771"/>
    </source>
</evidence>
<comment type="caution">
    <text evidence="7">The sequence shown here is derived from an EMBL/GenBank/DDBJ whole genome shotgun (WGS) entry which is preliminary data.</text>
</comment>
<feature type="non-terminal residue" evidence="7">
    <location>
        <position position="1"/>
    </location>
</feature>
<evidence type="ECO:0000256" key="5">
    <source>
        <dbReference type="SAM" id="MobiDB-lite"/>
    </source>
</evidence>